<dbReference type="InterPro" id="IPR011065">
    <property type="entry name" value="Kunitz_inhibitor_STI-like_sf"/>
</dbReference>
<keyword evidence="2" id="KW-0646">Protease inhibitor</keyword>
<evidence type="ECO:0000256" key="4">
    <source>
        <dbReference type="ARBA" id="ARBA00023157"/>
    </source>
</evidence>
<dbReference type="PROSITE" id="PS00283">
    <property type="entry name" value="SOYBEAN_KUNITZ"/>
    <property type="match status" value="1"/>
</dbReference>
<name>A0A3Q7FP33_SOLLC</name>
<organism evidence="6">
    <name type="scientific">Solanum lycopersicum</name>
    <name type="common">Tomato</name>
    <name type="synonym">Lycopersicon esculentum</name>
    <dbReference type="NCBI Taxonomy" id="4081"/>
    <lineage>
        <taxon>Eukaryota</taxon>
        <taxon>Viridiplantae</taxon>
        <taxon>Streptophyta</taxon>
        <taxon>Embryophyta</taxon>
        <taxon>Tracheophyta</taxon>
        <taxon>Spermatophyta</taxon>
        <taxon>Magnoliopsida</taxon>
        <taxon>eudicotyledons</taxon>
        <taxon>Gunneridae</taxon>
        <taxon>Pentapetalae</taxon>
        <taxon>asterids</taxon>
        <taxon>lamiids</taxon>
        <taxon>Solanales</taxon>
        <taxon>Solanaceae</taxon>
        <taxon>Solanoideae</taxon>
        <taxon>Solaneae</taxon>
        <taxon>Solanum</taxon>
        <taxon>Solanum subgen. Lycopersicon</taxon>
    </lineage>
</organism>
<evidence type="ECO:0000256" key="3">
    <source>
        <dbReference type="ARBA" id="ARBA00022900"/>
    </source>
</evidence>
<dbReference type="PANTHER" id="PTHR33107:SF38">
    <property type="entry name" value="SERINE PROTEASE INHIBITOR 5"/>
    <property type="match status" value="1"/>
</dbReference>
<dbReference type="STRING" id="4081.A0A3Q7FP33"/>
<comment type="similarity">
    <text evidence="1">Belongs to the protease inhibitor I3 (leguminous Kunitz-type inhibitor) family.</text>
</comment>
<reference evidence="6" key="2">
    <citation type="submission" date="2019-01" db="UniProtKB">
        <authorList>
            <consortium name="EnsemblPlants"/>
        </authorList>
    </citation>
    <scope>IDENTIFICATION</scope>
    <source>
        <strain evidence="6">cv. Heinz 1706</strain>
    </source>
</reference>
<keyword evidence="5" id="KW-0732">Signal</keyword>
<dbReference type="SMART" id="SM00452">
    <property type="entry name" value="STI"/>
    <property type="match status" value="2"/>
</dbReference>
<dbReference type="Gramene" id="Solyc03g098790.2.1">
    <property type="protein sequence ID" value="Solyc03g098790.2.1"/>
    <property type="gene ID" value="Solyc03g098790.2"/>
</dbReference>
<accession>A0A3Q7FP33</accession>
<evidence type="ECO:0000313" key="6">
    <source>
        <dbReference type="EnsemblPlants" id="Solyc03g098790.2.1"/>
    </source>
</evidence>
<feature type="chain" id="PRO_5018565926" evidence="5">
    <location>
        <begin position="19"/>
        <end position="384"/>
    </location>
</feature>
<dbReference type="CDD" id="cd23372">
    <property type="entry name" value="beta-trefoil_STI_CPI-like"/>
    <property type="match status" value="2"/>
</dbReference>
<dbReference type="Proteomes" id="UP000004994">
    <property type="component" value="Chromosome 3"/>
</dbReference>
<dbReference type="Pfam" id="PF00197">
    <property type="entry name" value="Kunitz_legume"/>
    <property type="match status" value="2"/>
</dbReference>
<evidence type="ECO:0000313" key="7">
    <source>
        <dbReference type="Proteomes" id="UP000004994"/>
    </source>
</evidence>
<reference evidence="6" key="1">
    <citation type="journal article" date="2012" name="Nature">
        <title>The tomato genome sequence provides insights into fleshy fruit evolution.</title>
        <authorList>
            <consortium name="Tomato Genome Consortium"/>
        </authorList>
    </citation>
    <scope>NUCLEOTIDE SEQUENCE [LARGE SCALE GENOMIC DNA]</scope>
    <source>
        <strain evidence="6">cv. Heinz 1706</strain>
    </source>
</reference>
<keyword evidence="4" id="KW-1015">Disulfide bond</keyword>
<evidence type="ECO:0000256" key="1">
    <source>
        <dbReference type="ARBA" id="ARBA00005440"/>
    </source>
</evidence>
<dbReference type="GO" id="GO:0004867">
    <property type="term" value="F:serine-type endopeptidase inhibitor activity"/>
    <property type="evidence" value="ECO:0007669"/>
    <property type="project" value="UniProtKB-KW"/>
</dbReference>
<dbReference type="AlphaFoldDB" id="A0A3Q7FP33"/>
<feature type="signal peptide" evidence="5">
    <location>
        <begin position="1"/>
        <end position="18"/>
    </location>
</feature>
<dbReference type="SUPFAM" id="SSF50386">
    <property type="entry name" value="STI-like"/>
    <property type="match status" value="2"/>
</dbReference>
<proteinExistence type="inferred from homology"/>
<evidence type="ECO:0000256" key="2">
    <source>
        <dbReference type="ARBA" id="ARBA00022690"/>
    </source>
</evidence>
<evidence type="ECO:0000256" key="5">
    <source>
        <dbReference type="SAM" id="SignalP"/>
    </source>
</evidence>
<dbReference type="PaxDb" id="4081-Solyc03g098790.1.1"/>
<keyword evidence="7" id="KW-1185">Reference proteome</keyword>
<dbReference type="InterPro" id="IPR002160">
    <property type="entry name" value="Prot_inh_Kunz-lg"/>
</dbReference>
<dbReference type="Gene3D" id="2.80.10.50">
    <property type="match status" value="2"/>
</dbReference>
<dbReference type="InParanoid" id="A0A3Q7FP33"/>
<sequence>MKCLFLLCLCLFPIVVFSSSFTSQNPIELPSASPKPNPVLDTNGNELNPNSSYRIISTFWGALGGDVYLGKSPRSSAPCLDGVFRYNSDVGTVGTPVRFIPLSGGIFEDQLMNLQFNIATVKLCVSYTIWKAGNLNAYYRAMLLETGGSIGQVDSSYFKIVKASTFGYNLLYCPITRPVLCPFCRGDDFCAKVGVINQDGRRRKPVLDTSGKEVTSHSSYRIISAFWGALGGDVYLGESPNSDAPCPNGVFRYNSDRGPRGTPVKFIPHSEGMSENKLFNIQFDIPTFRLCVKYTIWKVGDYNETLGGVLLETGGSIGQRDSSYFKIVPSKLGYNLVLCDPTPIFCPFCRKGQLCVNVGVVFQDGRRRLALTKDQPLDVLFEEI</sequence>
<dbReference type="PRINTS" id="PR00291">
    <property type="entry name" value="KUNITZINHBTR"/>
</dbReference>
<protein>
    <submittedName>
        <fullName evidence="6">Uncharacterized protein</fullName>
    </submittedName>
</protein>
<keyword evidence="3" id="KW-0722">Serine protease inhibitor</keyword>
<dbReference type="EnsemblPlants" id="Solyc03g098790.2.1">
    <property type="protein sequence ID" value="Solyc03g098790.2.1"/>
    <property type="gene ID" value="Solyc03g098790.2"/>
</dbReference>
<dbReference type="PANTHER" id="PTHR33107">
    <property type="entry name" value="KUNITZ TRYPSIN INHIBITOR 2"/>
    <property type="match status" value="1"/>
</dbReference>